<dbReference type="AlphaFoldDB" id="A0AAV9FV79"/>
<accession>A0AAV9FV79</accession>
<organism evidence="2 3">
    <name type="scientific">Podospora aff. communis PSN243</name>
    <dbReference type="NCBI Taxonomy" id="3040156"/>
    <lineage>
        <taxon>Eukaryota</taxon>
        <taxon>Fungi</taxon>
        <taxon>Dikarya</taxon>
        <taxon>Ascomycota</taxon>
        <taxon>Pezizomycotina</taxon>
        <taxon>Sordariomycetes</taxon>
        <taxon>Sordariomycetidae</taxon>
        <taxon>Sordariales</taxon>
        <taxon>Podosporaceae</taxon>
        <taxon>Podospora</taxon>
    </lineage>
</organism>
<sequence length="174" mass="18596">MVRSMLTLALFSFAALGAGANLIHDDRISNSPEIAARSLVKRSCDQGSWRTTRDAFTMTANGSQALFFGVEGPSRILVTKTRKASWSNTMGLSFEDAKSLNTSFELKETLEDSTEHEVIALPGQFGHVAFTAILLCETGTATCNGAEVSGDICTPRVRGNGNFLDGVINVVTTS</sequence>
<keyword evidence="3" id="KW-1185">Reference proteome</keyword>
<name>A0AAV9FV79_9PEZI</name>
<protein>
    <submittedName>
        <fullName evidence="2">Uncharacterized protein</fullName>
    </submittedName>
</protein>
<reference evidence="2" key="2">
    <citation type="submission" date="2023-05" db="EMBL/GenBank/DDBJ databases">
        <authorList>
            <consortium name="Lawrence Berkeley National Laboratory"/>
            <person name="Steindorff A."/>
            <person name="Hensen N."/>
            <person name="Bonometti L."/>
            <person name="Westerberg I."/>
            <person name="Brannstrom I.O."/>
            <person name="Guillou S."/>
            <person name="Cros-Aarteil S."/>
            <person name="Calhoun S."/>
            <person name="Haridas S."/>
            <person name="Kuo A."/>
            <person name="Mondo S."/>
            <person name="Pangilinan J."/>
            <person name="Riley R."/>
            <person name="Labutti K."/>
            <person name="Andreopoulos B."/>
            <person name="Lipzen A."/>
            <person name="Chen C."/>
            <person name="Yanf M."/>
            <person name="Daum C."/>
            <person name="Ng V."/>
            <person name="Clum A."/>
            <person name="Ohm R."/>
            <person name="Martin F."/>
            <person name="Silar P."/>
            <person name="Natvig D."/>
            <person name="Lalanne C."/>
            <person name="Gautier V."/>
            <person name="Ament-Velasquez S.L."/>
            <person name="Kruys A."/>
            <person name="Hutchinson M.I."/>
            <person name="Powell A.J."/>
            <person name="Barry K."/>
            <person name="Miller A.N."/>
            <person name="Grigoriev I.V."/>
            <person name="Debuchy R."/>
            <person name="Gladieux P."/>
            <person name="Thoren M.H."/>
            <person name="Johannesson H."/>
        </authorList>
    </citation>
    <scope>NUCLEOTIDE SEQUENCE</scope>
    <source>
        <strain evidence="2">PSN243</strain>
    </source>
</reference>
<dbReference type="EMBL" id="MU866040">
    <property type="protein sequence ID" value="KAK4441994.1"/>
    <property type="molecule type" value="Genomic_DNA"/>
</dbReference>
<comment type="caution">
    <text evidence="2">The sequence shown here is derived from an EMBL/GenBank/DDBJ whole genome shotgun (WGS) entry which is preliminary data.</text>
</comment>
<dbReference type="InterPro" id="IPR045702">
    <property type="entry name" value="DUF6060"/>
</dbReference>
<proteinExistence type="predicted"/>
<keyword evidence="1" id="KW-0732">Signal</keyword>
<evidence type="ECO:0000313" key="2">
    <source>
        <dbReference type="EMBL" id="KAK4441994.1"/>
    </source>
</evidence>
<feature type="chain" id="PRO_5043720701" evidence="1">
    <location>
        <begin position="21"/>
        <end position="174"/>
    </location>
</feature>
<evidence type="ECO:0000313" key="3">
    <source>
        <dbReference type="Proteomes" id="UP001321760"/>
    </source>
</evidence>
<reference evidence="2" key="1">
    <citation type="journal article" date="2023" name="Mol. Phylogenet. Evol.">
        <title>Genome-scale phylogeny and comparative genomics of the fungal order Sordariales.</title>
        <authorList>
            <person name="Hensen N."/>
            <person name="Bonometti L."/>
            <person name="Westerberg I."/>
            <person name="Brannstrom I.O."/>
            <person name="Guillou S."/>
            <person name="Cros-Aarteil S."/>
            <person name="Calhoun S."/>
            <person name="Haridas S."/>
            <person name="Kuo A."/>
            <person name="Mondo S."/>
            <person name="Pangilinan J."/>
            <person name="Riley R."/>
            <person name="LaButti K."/>
            <person name="Andreopoulos B."/>
            <person name="Lipzen A."/>
            <person name="Chen C."/>
            <person name="Yan M."/>
            <person name="Daum C."/>
            <person name="Ng V."/>
            <person name="Clum A."/>
            <person name="Steindorff A."/>
            <person name="Ohm R.A."/>
            <person name="Martin F."/>
            <person name="Silar P."/>
            <person name="Natvig D.O."/>
            <person name="Lalanne C."/>
            <person name="Gautier V."/>
            <person name="Ament-Velasquez S.L."/>
            <person name="Kruys A."/>
            <person name="Hutchinson M.I."/>
            <person name="Powell A.J."/>
            <person name="Barry K."/>
            <person name="Miller A.N."/>
            <person name="Grigoriev I.V."/>
            <person name="Debuchy R."/>
            <person name="Gladieux P."/>
            <person name="Hiltunen Thoren M."/>
            <person name="Johannesson H."/>
        </authorList>
    </citation>
    <scope>NUCLEOTIDE SEQUENCE</scope>
    <source>
        <strain evidence="2">PSN243</strain>
    </source>
</reference>
<gene>
    <name evidence="2" type="ORF">QBC34DRAFT_339413</name>
</gene>
<evidence type="ECO:0000256" key="1">
    <source>
        <dbReference type="SAM" id="SignalP"/>
    </source>
</evidence>
<feature type="signal peptide" evidence="1">
    <location>
        <begin position="1"/>
        <end position="20"/>
    </location>
</feature>
<dbReference type="Proteomes" id="UP001321760">
    <property type="component" value="Unassembled WGS sequence"/>
</dbReference>
<dbReference type="Pfam" id="PF19535">
    <property type="entry name" value="DUF6060"/>
    <property type="match status" value="1"/>
</dbReference>